<dbReference type="InterPro" id="IPR037914">
    <property type="entry name" value="SpoVT-AbrB_sf"/>
</dbReference>
<sequence length="75" mass="8333">MKGPNGKYIFGTVKVGEKGQIVIPKEAREVFEIKPGDSLLLLGDEQQGIAIVKNELMFKFAQDILNAEEIREDGK</sequence>
<evidence type="ECO:0000256" key="1">
    <source>
        <dbReference type="PROSITE-ProRule" id="PRU01076"/>
    </source>
</evidence>
<name>A0ABT9WP22_9BACI</name>
<dbReference type="SMART" id="SM00966">
    <property type="entry name" value="SpoVT_AbrB"/>
    <property type="match status" value="1"/>
</dbReference>
<dbReference type="NCBIfam" id="TIGR01439">
    <property type="entry name" value="lp_hng_hel_AbrB"/>
    <property type="match status" value="1"/>
</dbReference>
<dbReference type="PANTHER" id="PTHR34860:SF6">
    <property type="entry name" value="REPRESSOR-LIKE PROTEIN SSO7C3"/>
    <property type="match status" value="1"/>
</dbReference>
<gene>
    <name evidence="3" type="ORF">J2S08_000823</name>
</gene>
<keyword evidence="4" id="KW-1185">Reference proteome</keyword>
<accession>A0ABT9WP22</accession>
<evidence type="ECO:0000313" key="4">
    <source>
        <dbReference type="Proteomes" id="UP001223586"/>
    </source>
</evidence>
<dbReference type="PANTHER" id="PTHR34860">
    <property type="entry name" value="REPRESSOR-LIKE PROTEIN SSO7C3"/>
    <property type="match status" value="1"/>
</dbReference>
<organism evidence="3 4">
    <name type="scientific">Bacillus chungangensis</name>
    <dbReference type="NCBI Taxonomy" id="587633"/>
    <lineage>
        <taxon>Bacteria</taxon>
        <taxon>Bacillati</taxon>
        <taxon>Bacillota</taxon>
        <taxon>Bacilli</taxon>
        <taxon>Bacillales</taxon>
        <taxon>Bacillaceae</taxon>
        <taxon>Bacillus</taxon>
    </lineage>
</organism>
<dbReference type="PROSITE" id="PS51740">
    <property type="entry name" value="SPOVT_ABRB"/>
    <property type="match status" value="1"/>
</dbReference>
<feature type="domain" description="SpoVT-AbrB" evidence="2">
    <location>
        <begin position="10"/>
        <end position="55"/>
    </location>
</feature>
<dbReference type="RefSeq" id="WP_307226912.1">
    <property type="nucleotide sequence ID" value="NZ_JAUSTT010000003.1"/>
</dbReference>
<dbReference type="EMBL" id="JAUSTT010000003">
    <property type="protein sequence ID" value="MDQ0174989.1"/>
    <property type="molecule type" value="Genomic_DNA"/>
</dbReference>
<comment type="caution">
    <text evidence="3">The sequence shown here is derived from an EMBL/GenBank/DDBJ whole genome shotgun (WGS) entry which is preliminary data.</text>
</comment>
<dbReference type="Proteomes" id="UP001223586">
    <property type="component" value="Unassembled WGS sequence"/>
</dbReference>
<keyword evidence="1" id="KW-0238">DNA-binding</keyword>
<dbReference type="SUPFAM" id="SSF89447">
    <property type="entry name" value="AbrB/MazE/MraZ-like"/>
    <property type="match status" value="1"/>
</dbReference>
<evidence type="ECO:0000259" key="2">
    <source>
        <dbReference type="PROSITE" id="PS51740"/>
    </source>
</evidence>
<dbReference type="InterPro" id="IPR007159">
    <property type="entry name" value="SpoVT-AbrB_dom"/>
</dbReference>
<protein>
    <submittedName>
        <fullName evidence="3">AbrB family looped-hinge helix DNA binding protein</fullName>
    </submittedName>
</protein>
<dbReference type="Pfam" id="PF04014">
    <property type="entry name" value="MazE_antitoxin"/>
    <property type="match status" value="1"/>
</dbReference>
<proteinExistence type="predicted"/>
<dbReference type="InterPro" id="IPR052975">
    <property type="entry name" value="Repressor-like_regulatory"/>
</dbReference>
<evidence type="ECO:0000313" key="3">
    <source>
        <dbReference type="EMBL" id="MDQ0174989.1"/>
    </source>
</evidence>
<reference evidence="3 4" key="1">
    <citation type="submission" date="2023-07" db="EMBL/GenBank/DDBJ databases">
        <title>Genomic Encyclopedia of Type Strains, Phase IV (KMG-IV): sequencing the most valuable type-strain genomes for metagenomic binning, comparative biology and taxonomic classification.</title>
        <authorList>
            <person name="Goeker M."/>
        </authorList>
    </citation>
    <scope>NUCLEOTIDE SEQUENCE [LARGE SCALE GENOMIC DNA]</scope>
    <source>
        <strain evidence="3 4">DSM 23837</strain>
    </source>
</reference>
<dbReference type="Gene3D" id="2.10.260.10">
    <property type="match status" value="1"/>
</dbReference>